<evidence type="ECO:0000256" key="2">
    <source>
        <dbReference type="ARBA" id="ARBA00022578"/>
    </source>
</evidence>
<dbReference type="GO" id="GO:0006310">
    <property type="term" value="P:DNA recombination"/>
    <property type="evidence" value="ECO:0007669"/>
    <property type="project" value="UniProtKB-KW"/>
</dbReference>
<dbReference type="Proteomes" id="UP000201519">
    <property type="component" value="Segment"/>
</dbReference>
<evidence type="ECO:0000256" key="1">
    <source>
        <dbReference type="ARBA" id="ARBA00008761"/>
    </source>
</evidence>
<dbReference type="RefSeq" id="YP_003986680.1">
    <property type="nucleotide sequence ID" value="NC_014649.1"/>
</dbReference>
<accession>E3VYZ4</accession>
<reference evidence="8 11" key="1">
    <citation type="journal article" date="2011" name="Proc. Natl. Acad. Sci. U.S.A.">
        <title>Mimivirus shows dramatic genome reduction after intraamoebal culture.</title>
        <authorList>
            <person name="Boyer M."/>
            <person name="Azza S."/>
            <person name="Barrassi L."/>
            <person name="Klose T."/>
            <person name="Campocasso A."/>
            <person name="Pagnier I."/>
            <person name="Fournous G."/>
            <person name="Borg A."/>
            <person name="Robert C."/>
            <person name="Zhang X."/>
            <person name="Desnues C."/>
            <person name="Henrissat B."/>
            <person name="Rossmann M.G."/>
            <person name="La Scola B."/>
            <person name="Raoult D."/>
        </authorList>
    </citation>
    <scope>NUCLEOTIDE SEQUENCE [LARGE SCALE GENOMIC DNA]</scope>
    <source>
        <strain evidence="8">M4</strain>
    </source>
</reference>
<accession>A0A0G2Y4S8</accession>
<dbReference type="Pfam" id="PF07282">
    <property type="entry name" value="Cas12f1-like_TNB"/>
    <property type="match status" value="1"/>
</dbReference>
<dbReference type="SMR" id="A0A0G2Y4S8"/>
<keyword evidence="10" id="KW-1185">Reference proteome</keyword>
<protein>
    <submittedName>
        <fullName evidence="7">Putative transposase</fullName>
    </submittedName>
</protein>
<dbReference type="GO" id="GO:0003677">
    <property type="term" value="F:DNA binding"/>
    <property type="evidence" value="ECO:0007669"/>
    <property type="project" value="UniProtKB-KW"/>
</dbReference>
<proteinExistence type="inferred from homology"/>
<evidence type="ECO:0000259" key="5">
    <source>
        <dbReference type="Pfam" id="PF01385"/>
    </source>
</evidence>
<dbReference type="PANTHER" id="PTHR36172:SF1">
    <property type="entry name" value="RESOLVASE-RELATED"/>
    <property type="match status" value="1"/>
</dbReference>
<dbReference type="InterPro" id="IPR001959">
    <property type="entry name" value="Transposase"/>
</dbReference>
<dbReference type="PANTHER" id="PTHR36172">
    <property type="match status" value="1"/>
</dbReference>
<evidence type="ECO:0000313" key="10">
    <source>
        <dbReference type="Proteomes" id="UP000201519"/>
    </source>
</evidence>
<organismHost>
    <name type="scientific">Acanthamoeba polyphaga</name>
    <name type="common">Amoeba</name>
    <dbReference type="NCBI Taxonomy" id="5757"/>
</organismHost>
<feature type="domain" description="Probable transposase IS891/IS1136/IS1341" evidence="5">
    <location>
        <begin position="259"/>
        <end position="360"/>
    </location>
</feature>
<dbReference type="GeneID" id="9924791"/>
<keyword evidence="3" id="KW-0238">DNA-binding</keyword>
<dbReference type="InterPro" id="IPR051491">
    <property type="entry name" value="Recombinase/Transposase-rel"/>
</dbReference>
<evidence type="ECO:0000259" key="6">
    <source>
        <dbReference type="Pfam" id="PF07282"/>
    </source>
</evidence>
<dbReference type="EMBL" id="KM982403">
    <property type="protein sequence ID" value="AKI80843.1"/>
    <property type="molecule type" value="Genomic_DNA"/>
</dbReference>
<dbReference type="InterPro" id="IPR010095">
    <property type="entry name" value="Cas12f1-like_TNB"/>
</dbReference>
<evidence type="ECO:0000313" key="7">
    <source>
        <dbReference type="EMBL" id="ADO18494.1"/>
    </source>
</evidence>
<reference evidence="7 10" key="2">
    <citation type="journal article" date="2011" name="Virol. J.">
        <title>Breaking the 1000-gene barrier for Mimivirus using ultra-deep genome and transcriptome sequencing.</title>
        <authorList>
            <person name="Legendre M."/>
            <person name="Santini S."/>
            <person name="Rico A."/>
            <person name="Abergel C."/>
            <person name="Claverie J.M."/>
        </authorList>
    </citation>
    <scope>NUCLEOTIDE SEQUENCE [LARGE SCALE GENOMIC DNA]</scope>
</reference>
<evidence type="ECO:0000313" key="8">
    <source>
        <dbReference type="EMBL" id="AEJ34422.1"/>
    </source>
</evidence>
<dbReference type="Proteomes" id="UP000240552">
    <property type="component" value="Segment"/>
</dbReference>
<dbReference type="EMBL" id="HQ336222">
    <property type="protein sequence ID" value="ADO18494.1"/>
    <property type="molecule type" value="Genomic_DNA"/>
</dbReference>
<keyword evidence="4" id="KW-0233">DNA recombination</keyword>
<dbReference type="Pfam" id="PF01385">
    <property type="entry name" value="OrfB_IS605"/>
    <property type="match status" value="1"/>
</dbReference>
<keyword evidence="2" id="KW-0815">Transposition</keyword>
<evidence type="ECO:0000313" key="12">
    <source>
        <dbReference type="Proteomes" id="UP000274448"/>
    </source>
</evidence>
<comment type="similarity">
    <text evidence="1">In the C-terminal section; belongs to the transposase 35 family.</text>
</comment>
<evidence type="ECO:0000256" key="4">
    <source>
        <dbReference type="ARBA" id="ARBA00023172"/>
    </source>
</evidence>
<evidence type="ECO:0000313" key="11">
    <source>
        <dbReference type="Proteomes" id="UP000240552"/>
    </source>
</evidence>
<reference evidence="9 12" key="3">
    <citation type="submission" date="2014-10" db="EMBL/GenBank/DDBJ databases">
        <title>Pan-genome analysis of Brazilian lineage A amoebal mimiviruses.</title>
        <authorList>
            <person name="Assis F.L."/>
            <person name="Abrahao J.S."/>
            <person name="Kroon E.G."/>
            <person name="Dornas F.P."/>
            <person name="Andrade K.R."/>
            <person name="Borato P.V.M."/>
            <person name="Pilotto M.R."/>
            <person name="Benamar S."/>
            <person name="LaScola B."/>
            <person name="Colson P."/>
        </authorList>
    </citation>
    <scope>NUCLEOTIDE SEQUENCE [LARGE SCALE GENOMIC DNA]</scope>
    <source>
        <strain evidence="9 12">Amazonia</strain>
    </source>
</reference>
<evidence type="ECO:0000256" key="3">
    <source>
        <dbReference type="ARBA" id="ARBA00023125"/>
    </source>
</evidence>
<feature type="domain" description="Cas12f1-like TNB" evidence="6">
    <location>
        <begin position="388"/>
        <end position="449"/>
    </location>
</feature>
<sequence length="482" mass="57232">MVYNQDLSISNKTCGISDWLPPVRNKKISDIKSNSWFDIRRCLNPNIKTKFVPVNNKQIVLKEPNCIYLKYDLITLNPSSDHIRILREWFSLYAKIYNYAINLIRKMFYVNNKLIKSRLQCEIYDEIIIRKLSNDKTKLIESLKLSDRPPEFLLDYAISHACTYCNSQVKKYLKDSKNPYNKKTLRFRLWSLHKSRRVMHILPPKLCDKNVCNGLFLKLNPSKNIHDIYMFCVMSWDRLTGKFFVYKPVLKRLINIPKKQFTRCGIDPGVRTFLTLYSSERTYDVCDSTFYNNKIKRMWRKIDRINFLLHNRKKRKKRKNDRRLRKSLAKYYRKIRQRIKDLHTKTAKYLVSRYKEIYIGIYDTSKNLSDPRISFYEKRRIATLNHELFLTKLQQVADRFGSSVFAINEHMTTKTCSKCGRINEIGSSKVHKCACGMYAGRDENAAKNILKKGIKEHYLSAQSDKNVTEYNNKKSNNTNKET</sequence>
<evidence type="ECO:0000313" key="9">
    <source>
        <dbReference type="EMBL" id="AKI80843.1"/>
    </source>
</evidence>
<organism evidence="7 10">
    <name type="scientific">Acanthamoeba polyphaga mimivirus</name>
    <name type="common">APMV</name>
    <dbReference type="NCBI Taxonomy" id="212035"/>
    <lineage>
        <taxon>Viruses</taxon>
        <taxon>Varidnaviria</taxon>
        <taxon>Bamfordvirae</taxon>
        <taxon>Nucleocytoviricota</taxon>
        <taxon>Megaviricetes</taxon>
        <taxon>Imitervirales</taxon>
        <taxon>Mimiviridae</taxon>
        <taxon>Megamimivirinae</taxon>
        <taxon>Mimivirus</taxon>
        <taxon>Mimivirus bradfordmassiliense</taxon>
    </lineage>
</organism>
<name>A0A0G2Y4S8_MIMIV</name>
<gene>
    <name evidence="7" type="primary">R186</name>
    <name evidence="8" type="ORF">MIMI_R186</name>
</gene>
<dbReference type="EMBL" id="JN036606">
    <property type="protein sequence ID" value="AEJ34422.1"/>
    <property type="molecule type" value="Genomic_DNA"/>
</dbReference>
<dbReference type="Proteomes" id="UP000274448">
    <property type="component" value="Segment"/>
</dbReference>
<dbReference type="KEGG" id="vg:9924791"/>
<dbReference type="GO" id="GO:0032196">
    <property type="term" value="P:transposition"/>
    <property type="evidence" value="ECO:0007669"/>
    <property type="project" value="UniProtKB-KW"/>
</dbReference>
<dbReference type="OrthoDB" id="3397at10239"/>